<reference evidence="5 6" key="1">
    <citation type="submission" date="2016-10" db="EMBL/GenBank/DDBJ databases">
        <title>Pseudoalteromonas amylolytica sp. nov., isolated from the surface seawater.</title>
        <authorList>
            <person name="Wu Y.-H."/>
            <person name="Cheng H."/>
            <person name="Jin X.-B."/>
            <person name="Wang C.-S."/>
            <person name="Xu X.-W."/>
        </authorList>
    </citation>
    <scope>NUCLEOTIDE SEQUENCE [LARGE SCALE GENOMIC DNA]</scope>
    <source>
        <strain evidence="5 6">JCM 12483</strain>
    </source>
</reference>
<protein>
    <recommendedName>
        <fullName evidence="4">Glycosyl transferase family 1 domain-containing protein</fullName>
    </recommendedName>
</protein>
<keyword evidence="3" id="KW-0808">Transferase</keyword>
<comment type="similarity">
    <text evidence="1">Belongs to the glycosyltransferase group 1 family. Glycosyltransferase 4 subfamily.</text>
</comment>
<comment type="caution">
    <text evidence="5">The sequence shown here is derived from an EMBL/GenBank/DDBJ whole genome shotgun (WGS) entry which is preliminary data.</text>
</comment>
<keyword evidence="6" id="KW-1185">Reference proteome</keyword>
<dbReference type="PANTHER" id="PTHR12526:SF640">
    <property type="entry name" value="COLANIC ACID BIOSYNTHESIS GLYCOSYLTRANSFERASE WCAL-RELATED"/>
    <property type="match status" value="1"/>
</dbReference>
<evidence type="ECO:0000256" key="3">
    <source>
        <dbReference type="ARBA" id="ARBA00022679"/>
    </source>
</evidence>
<name>A0A1S1N739_9GAMM</name>
<evidence type="ECO:0000313" key="5">
    <source>
        <dbReference type="EMBL" id="OHU95284.1"/>
    </source>
</evidence>
<keyword evidence="2" id="KW-0328">Glycosyltransferase</keyword>
<gene>
    <name evidence="5" type="ORF">BIW53_11235</name>
</gene>
<dbReference type="GO" id="GO:1901135">
    <property type="term" value="P:carbohydrate derivative metabolic process"/>
    <property type="evidence" value="ECO:0007669"/>
    <property type="project" value="UniProtKB-ARBA"/>
</dbReference>
<accession>A0A1S1N739</accession>
<sequence>MKVTFFLGQFPVSSETFVISQIVGLIERGLDVEIVAISQGDMTKTHSLVDKYKLLDKTTYLTHENANQSALQAKLSRIGGLLRPSRLPKILSALNYKQFGIHSKSLLLPSIAGRNSKVIKSDVFIAHFGTAGVVAEKMRRLGLLEGKILTIFHGADISVKDILNTFSSDYKRLFVSGEGMLPISNLWQNKLIELGCSEQKITVNRMGINVELFRCREFDKPLYQPLRIISVARFIEKKGLQDAINAMRLLKEQGVEFEYQIVGDGPLKEDIVAQIEELKLSEEIKLLGFQPQEQVTTLLEASDVFLLPSVVAKNGDMEGIPVALMEAMAMGLITVSTFHSGIPELIKHEVSGLLVNERSPNELAQVLINLSANYYPIATIRKNAQQTIYTQFNQSKLYDELAEISKQTHER</sequence>
<dbReference type="EMBL" id="MNAN01000031">
    <property type="protein sequence ID" value="OHU95284.1"/>
    <property type="molecule type" value="Genomic_DNA"/>
</dbReference>
<dbReference type="STRING" id="327939.BIW53_11235"/>
<dbReference type="Gene3D" id="3.40.50.2000">
    <property type="entry name" value="Glycogen Phosphorylase B"/>
    <property type="match status" value="2"/>
</dbReference>
<evidence type="ECO:0000313" key="6">
    <source>
        <dbReference type="Proteomes" id="UP000180253"/>
    </source>
</evidence>
<dbReference type="Proteomes" id="UP000180253">
    <property type="component" value="Unassembled WGS sequence"/>
</dbReference>
<dbReference type="OrthoDB" id="4611853at2"/>
<dbReference type="InterPro" id="IPR001296">
    <property type="entry name" value="Glyco_trans_1"/>
</dbReference>
<proteinExistence type="inferred from homology"/>
<evidence type="ECO:0000256" key="2">
    <source>
        <dbReference type="ARBA" id="ARBA00022676"/>
    </source>
</evidence>
<feature type="domain" description="Glycosyl transferase family 1" evidence="4">
    <location>
        <begin position="226"/>
        <end position="385"/>
    </location>
</feature>
<evidence type="ECO:0000259" key="4">
    <source>
        <dbReference type="Pfam" id="PF00534"/>
    </source>
</evidence>
<organism evidence="5 6">
    <name type="scientific">Pseudoalteromonas byunsanensis</name>
    <dbReference type="NCBI Taxonomy" id="327939"/>
    <lineage>
        <taxon>Bacteria</taxon>
        <taxon>Pseudomonadati</taxon>
        <taxon>Pseudomonadota</taxon>
        <taxon>Gammaproteobacteria</taxon>
        <taxon>Alteromonadales</taxon>
        <taxon>Pseudoalteromonadaceae</taxon>
        <taxon>Pseudoalteromonas</taxon>
    </lineage>
</organism>
<dbReference type="Pfam" id="PF00534">
    <property type="entry name" value="Glycos_transf_1"/>
    <property type="match status" value="1"/>
</dbReference>
<dbReference type="GO" id="GO:0016757">
    <property type="term" value="F:glycosyltransferase activity"/>
    <property type="evidence" value="ECO:0007669"/>
    <property type="project" value="UniProtKB-KW"/>
</dbReference>
<dbReference type="RefSeq" id="WP_070991977.1">
    <property type="nucleotide sequence ID" value="NZ_CBCSHD010000005.1"/>
</dbReference>
<dbReference type="PANTHER" id="PTHR12526">
    <property type="entry name" value="GLYCOSYLTRANSFERASE"/>
    <property type="match status" value="1"/>
</dbReference>
<dbReference type="SUPFAM" id="SSF53756">
    <property type="entry name" value="UDP-Glycosyltransferase/glycogen phosphorylase"/>
    <property type="match status" value="1"/>
</dbReference>
<evidence type="ECO:0000256" key="1">
    <source>
        <dbReference type="ARBA" id="ARBA00009481"/>
    </source>
</evidence>
<dbReference type="AlphaFoldDB" id="A0A1S1N739"/>